<evidence type="ECO:0000313" key="2">
    <source>
        <dbReference type="EMBL" id="NEY73258.1"/>
    </source>
</evidence>
<sequence>MYLSIKETAEYLAVKESEIVKLINQRKIKYIHDGEGFLINKDQFDTHLKQVEKYKGIVEDFLREPVPEDVDIKDED</sequence>
<gene>
    <name evidence="2" type="ORF">G4D63_16110</name>
</gene>
<dbReference type="Proteomes" id="UP000481043">
    <property type="component" value="Unassembled WGS sequence"/>
</dbReference>
<organism evidence="2 3">
    <name type="scientific">Bacillus mesophilus</name>
    <dbReference type="NCBI Taxonomy" id="1808955"/>
    <lineage>
        <taxon>Bacteria</taxon>
        <taxon>Bacillati</taxon>
        <taxon>Bacillota</taxon>
        <taxon>Bacilli</taxon>
        <taxon>Bacillales</taxon>
        <taxon>Bacillaceae</taxon>
        <taxon>Bacillus</taxon>
    </lineage>
</organism>
<evidence type="ECO:0000313" key="3">
    <source>
        <dbReference type="Proteomes" id="UP000481043"/>
    </source>
</evidence>
<evidence type="ECO:0000259" key="1">
    <source>
        <dbReference type="Pfam" id="PF12728"/>
    </source>
</evidence>
<dbReference type="GO" id="GO:0003677">
    <property type="term" value="F:DNA binding"/>
    <property type="evidence" value="ECO:0007669"/>
    <property type="project" value="UniProtKB-KW"/>
</dbReference>
<proteinExistence type="predicted"/>
<protein>
    <submittedName>
        <fullName evidence="2">Excisionase family DNA-binding protein</fullName>
    </submittedName>
</protein>
<reference evidence="2 3" key="1">
    <citation type="submission" date="2020-02" db="EMBL/GenBank/DDBJ databases">
        <title>Bacillus aquiflavi sp. nov., isolated from yellow water of strong flavor Chinese baijiu in Yibin region of China.</title>
        <authorList>
            <person name="Xie J."/>
        </authorList>
    </citation>
    <scope>NUCLEOTIDE SEQUENCE [LARGE SCALE GENOMIC DNA]</scope>
    <source>
        <strain evidence="2 3">SA4</strain>
    </source>
</reference>
<accession>A0A6M0QDQ3</accession>
<comment type="caution">
    <text evidence="2">The sequence shown here is derived from an EMBL/GenBank/DDBJ whole genome shotgun (WGS) entry which is preliminary data.</text>
</comment>
<name>A0A6M0QDQ3_9BACI</name>
<feature type="domain" description="Helix-turn-helix" evidence="1">
    <location>
        <begin position="2"/>
        <end position="50"/>
    </location>
</feature>
<dbReference type="RefSeq" id="WP_163180732.1">
    <property type="nucleotide sequence ID" value="NZ_JAAIWM010000006.1"/>
</dbReference>
<keyword evidence="2" id="KW-0238">DNA-binding</keyword>
<keyword evidence="3" id="KW-1185">Reference proteome</keyword>
<dbReference type="NCBIfam" id="TIGR01764">
    <property type="entry name" value="excise"/>
    <property type="match status" value="1"/>
</dbReference>
<dbReference type="Pfam" id="PF12728">
    <property type="entry name" value="HTH_17"/>
    <property type="match status" value="1"/>
</dbReference>
<dbReference type="InterPro" id="IPR010093">
    <property type="entry name" value="SinI_DNA-bd"/>
</dbReference>
<dbReference type="AlphaFoldDB" id="A0A6M0QDQ3"/>
<dbReference type="EMBL" id="JAAIWM010000006">
    <property type="protein sequence ID" value="NEY73258.1"/>
    <property type="molecule type" value="Genomic_DNA"/>
</dbReference>
<dbReference type="InterPro" id="IPR041657">
    <property type="entry name" value="HTH_17"/>
</dbReference>